<dbReference type="Gene3D" id="3.40.630.30">
    <property type="match status" value="1"/>
</dbReference>
<dbReference type="SUPFAM" id="SSF55729">
    <property type="entry name" value="Acyl-CoA N-acyltransferases (Nat)"/>
    <property type="match status" value="1"/>
</dbReference>
<organism evidence="2 3">
    <name type="scientific">Deinococcus aerophilus</name>
    <dbReference type="NCBI Taxonomy" id="522488"/>
    <lineage>
        <taxon>Bacteria</taxon>
        <taxon>Thermotogati</taxon>
        <taxon>Deinococcota</taxon>
        <taxon>Deinococci</taxon>
        <taxon>Deinococcales</taxon>
        <taxon>Deinococcaceae</taxon>
        <taxon>Deinococcus</taxon>
    </lineage>
</organism>
<dbReference type="PANTHER" id="PTHR43415:SF3">
    <property type="entry name" value="GNAT-FAMILY ACETYLTRANSFERASE"/>
    <property type="match status" value="1"/>
</dbReference>
<dbReference type="Pfam" id="PF13302">
    <property type="entry name" value="Acetyltransf_3"/>
    <property type="match status" value="1"/>
</dbReference>
<dbReference type="PROSITE" id="PS51186">
    <property type="entry name" value="GNAT"/>
    <property type="match status" value="1"/>
</dbReference>
<evidence type="ECO:0000259" key="1">
    <source>
        <dbReference type="PROSITE" id="PS51186"/>
    </source>
</evidence>
<name>A0ABQ2GNP6_9DEIO</name>
<reference evidence="3" key="1">
    <citation type="journal article" date="2019" name="Int. J. Syst. Evol. Microbiol.">
        <title>The Global Catalogue of Microorganisms (GCM) 10K type strain sequencing project: providing services to taxonomists for standard genome sequencing and annotation.</title>
        <authorList>
            <consortium name="The Broad Institute Genomics Platform"/>
            <consortium name="The Broad Institute Genome Sequencing Center for Infectious Disease"/>
            <person name="Wu L."/>
            <person name="Ma J."/>
        </authorList>
    </citation>
    <scope>NUCLEOTIDE SEQUENCE [LARGE SCALE GENOMIC DNA]</scope>
    <source>
        <strain evidence="3">JCM 15443</strain>
    </source>
</reference>
<dbReference type="Proteomes" id="UP000661918">
    <property type="component" value="Unassembled WGS sequence"/>
</dbReference>
<sequence length="205" mass="22694">MSDPASTPPAPTDGGTGGRVQLKPLLSLSSAEWHVLHGFFRDRELADWNDARPIRLPEWLFRRVMQDEERGGERAGFGILDEHGALIGSAELYDLRPSAPLTPTTGTLGVMIGYPRLWGQGYGREAVDALLRWAFVDLEPPLNRVRLTTFGHNRRAQRAFAACGFREVGRTPRAGRTDVHMEITRGEWRARPTGKVSPTPDAGAQ</sequence>
<dbReference type="RefSeq" id="WP_188902322.1">
    <property type="nucleotide sequence ID" value="NZ_BMOM01000006.1"/>
</dbReference>
<accession>A0ABQ2GNP6</accession>
<comment type="caution">
    <text evidence="2">The sequence shown here is derived from an EMBL/GenBank/DDBJ whole genome shotgun (WGS) entry which is preliminary data.</text>
</comment>
<evidence type="ECO:0000313" key="3">
    <source>
        <dbReference type="Proteomes" id="UP000661918"/>
    </source>
</evidence>
<protein>
    <submittedName>
        <fullName evidence="2">Kanamycin resistance protein</fullName>
    </submittedName>
</protein>
<gene>
    <name evidence="2" type="ORF">GCM10010841_11730</name>
</gene>
<dbReference type="InterPro" id="IPR016181">
    <property type="entry name" value="Acyl_CoA_acyltransferase"/>
</dbReference>
<dbReference type="InterPro" id="IPR000182">
    <property type="entry name" value="GNAT_dom"/>
</dbReference>
<dbReference type="PANTHER" id="PTHR43415">
    <property type="entry name" value="SPERMIDINE N(1)-ACETYLTRANSFERASE"/>
    <property type="match status" value="1"/>
</dbReference>
<keyword evidence="3" id="KW-1185">Reference proteome</keyword>
<evidence type="ECO:0000313" key="2">
    <source>
        <dbReference type="EMBL" id="GGM04928.1"/>
    </source>
</evidence>
<proteinExistence type="predicted"/>
<dbReference type="EMBL" id="BMOM01000006">
    <property type="protein sequence ID" value="GGM04928.1"/>
    <property type="molecule type" value="Genomic_DNA"/>
</dbReference>
<feature type="domain" description="N-acetyltransferase" evidence="1">
    <location>
        <begin position="38"/>
        <end position="186"/>
    </location>
</feature>